<dbReference type="SUPFAM" id="SSF51971">
    <property type="entry name" value="Nucleotide-binding domain"/>
    <property type="match status" value="1"/>
</dbReference>
<dbReference type="Gene3D" id="3.50.50.60">
    <property type="entry name" value="FAD/NAD(P)-binding domain"/>
    <property type="match status" value="2"/>
</dbReference>
<keyword evidence="1" id="KW-0560">Oxidoreductase</keyword>
<evidence type="ECO:0000313" key="2">
    <source>
        <dbReference type="EMBL" id="CAD7610407.1"/>
    </source>
</evidence>
<dbReference type="GO" id="GO:0050661">
    <property type="term" value="F:NADP binding"/>
    <property type="evidence" value="ECO:0007669"/>
    <property type="project" value="TreeGrafter"/>
</dbReference>
<dbReference type="PANTHER" id="PTHR43073:SF2">
    <property type="entry name" value="DIHYDROPYRIMIDINE DEHYDROGENASE [NADP(+)]"/>
    <property type="match status" value="1"/>
</dbReference>
<dbReference type="FunFam" id="3.50.50.60:FF:000061">
    <property type="entry name" value="Dihydropyrimidine dehydrogenase [NADP(+)]"/>
    <property type="match status" value="1"/>
</dbReference>
<dbReference type="SUPFAM" id="SSF51905">
    <property type="entry name" value="FAD/NAD(P)-binding domain"/>
    <property type="match status" value="2"/>
</dbReference>
<dbReference type="PANTHER" id="PTHR43073">
    <property type="entry name" value="DIHYDROPYRIMIDINE DEHYDROGENASE [NADP(+)]"/>
    <property type="match status" value="1"/>
</dbReference>
<organism evidence="2">
    <name type="scientific">Timema genevievae</name>
    <name type="common">Walking stick</name>
    <dbReference type="NCBI Taxonomy" id="629358"/>
    <lineage>
        <taxon>Eukaryota</taxon>
        <taxon>Metazoa</taxon>
        <taxon>Ecdysozoa</taxon>
        <taxon>Arthropoda</taxon>
        <taxon>Hexapoda</taxon>
        <taxon>Insecta</taxon>
        <taxon>Pterygota</taxon>
        <taxon>Neoptera</taxon>
        <taxon>Polyneoptera</taxon>
        <taxon>Phasmatodea</taxon>
        <taxon>Timematodea</taxon>
        <taxon>Timematoidea</taxon>
        <taxon>Timematidae</taxon>
        <taxon>Timema</taxon>
    </lineage>
</organism>
<sequence length="788" mass="86738">MTRLNKTITPQHIAALSKIEQKRGPRLISRRQCRAAAKEKRVICASSLRSIGHARPTRRTVLQRTSGDVEHVTVFKKMRIPQIRPPHIKPIEYPFKLALIGCGPASLSCATFLARLGYLDITIFEKENFIGGLSSSEIPQYRLPYEVVDFEVELVKDLGVKIVTGRALSKNDLTIQELSKQVAVRWMGEGTQQTSCGEVDGWKELSKQVAVRWMGEGTQQTSRGEVDGWNELSKQVVVSSEQAVSAVTALTDSNVSHLFINPSQTRPTPTSVWWGGMLGGTHTPSLTERVGLFTGVKFLGLASGSESVIWPLSVGSSLGYSSSGGGRLPLSFLSGEGLYRSERCFVILYSWTTCSAVASSVQSQFRVLTLMYARKLVVDSPTLFAAYPAILPLVLQASSYRLQRRHFDPEREWKTIKTNHPQSSRLGSNTNIPAFGSLVQHEISALDHAATKVGVTRGLKVDGYHAIFVGIGLPEAKINSEFKGLNEKMGFYTSKSFLPAVSKASKAGMCKCKSQLPVLHGNVIVLGAGDTAFDCATSALRCGAKKVFVVFRKGFRNIRAVPEEVDLAREEKCEFIPFMSPKKVITKDNKITGVEFCRTEQNENNEWLEDDEQTIKLKASFLISAFGSGLFSEDVKAALSPIKMNRWGLPEVDPITMESSEIGVFCGGDLAGTSDTTVESVNDGKTAAWYIHKYLQIQLSTIHTDRTVLGLCRVATIHTDRTVLELCRVATIHTDRTVLELCRVATIHTDRTVLELCRVATIQTDRAVLGLCRVATIQTDRAVLELCC</sequence>
<evidence type="ECO:0000256" key="1">
    <source>
        <dbReference type="ARBA" id="ARBA00023002"/>
    </source>
</evidence>
<reference evidence="2" key="1">
    <citation type="submission" date="2020-11" db="EMBL/GenBank/DDBJ databases">
        <authorList>
            <person name="Tran Van P."/>
        </authorList>
    </citation>
    <scope>NUCLEOTIDE SEQUENCE</scope>
</reference>
<gene>
    <name evidence="2" type="ORF">TGEB3V08_LOCUS10725</name>
</gene>
<dbReference type="PRINTS" id="PR00419">
    <property type="entry name" value="ADXRDTASE"/>
</dbReference>
<dbReference type="GO" id="GO:0006212">
    <property type="term" value="P:uracil catabolic process"/>
    <property type="evidence" value="ECO:0007669"/>
    <property type="project" value="TreeGrafter"/>
</dbReference>
<dbReference type="GO" id="GO:0017113">
    <property type="term" value="F:dihydropyrimidine dehydrogenase (NADP+) activity"/>
    <property type="evidence" value="ECO:0007669"/>
    <property type="project" value="TreeGrafter"/>
</dbReference>
<dbReference type="GO" id="GO:0006210">
    <property type="term" value="P:thymine catabolic process"/>
    <property type="evidence" value="ECO:0007669"/>
    <property type="project" value="TreeGrafter"/>
</dbReference>
<proteinExistence type="predicted"/>
<dbReference type="InterPro" id="IPR036188">
    <property type="entry name" value="FAD/NAD-bd_sf"/>
</dbReference>
<dbReference type="AlphaFoldDB" id="A0A7R9PRJ3"/>
<accession>A0A7R9PRJ3</accession>
<dbReference type="Pfam" id="PF13450">
    <property type="entry name" value="NAD_binding_8"/>
    <property type="match status" value="1"/>
</dbReference>
<protein>
    <recommendedName>
        <fullName evidence="3">FAD/NAD(P)-binding domain-containing protein</fullName>
    </recommendedName>
</protein>
<dbReference type="EMBL" id="OE846756">
    <property type="protein sequence ID" value="CAD7610407.1"/>
    <property type="molecule type" value="Genomic_DNA"/>
</dbReference>
<name>A0A7R9PRJ3_TIMGE</name>
<evidence type="ECO:0008006" key="3">
    <source>
        <dbReference type="Google" id="ProtNLM"/>
    </source>
</evidence>
<dbReference type="GO" id="GO:0002058">
    <property type="term" value="F:uracil binding"/>
    <property type="evidence" value="ECO:0007669"/>
    <property type="project" value="TreeGrafter"/>
</dbReference>
<dbReference type="GO" id="GO:0005829">
    <property type="term" value="C:cytosol"/>
    <property type="evidence" value="ECO:0007669"/>
    <property type="project" value="TreeGrafter"/>
</dbReference>